<comment type="caution">
    <text evidence="3">The sequence shown here is derived from an EMBL/GenBank/DDBJ whole genome shotgun (WGS) entry which is preliminary data.</text>
</comment>
<evidence type="ECO:0000313" key="2">
    <source>
        <dbReference type="EMBL" id="MBK6300665.1"/>
    </source>
</evidence>
<evidence type="ECO:0000313" key="5">
    <source>
        <dbReference type="Proteomes" id="UP000718281"/>
    </source>
</evidence>
<dbReference type="PANTHER" id="PTHR36934">
    <property type="entry name" value="BLR0278 PROTEIN"/>
    <property type="match status" value="1"/>
</dbReference>
<dbReference type="Proteomes" id="UP000726105">
    <property type="component" value="Unassembled WGS sequence"/>
</dbReference>
<dbReference type="InterPro" id="IPR025540">
    <property type="entry name" value="FlK"/>
</dbReference>
<dbReference type="Gene3D" id="3.10.129.10">
    <property type="entry name" value="Hotdog Thioesterase"/>
    <property type="match status" value="1"/>
</dbReference>
<feature type="domain" description="Fluoroacetyl-CoA-specific thioesterase-like" evidence="1">
    <location>
        <begin position="10"/>
        <end position="113"/>
    </location>
</feature>
<evidence type="ECO:0000313" key="4">
    <source>
        <dbReference type="EMBL" id="MBL0005426.1"/>
    </source>
</evidence>
<dbReference type="SUPFAM" id="SSF54637">
    <property type="entry name" value="Thioesterase/thiol ester dehydrase-isomerase"/>
    <property type="match status" value="1"/>
</dbReference>
<dbReference type="PANTHER" id="PTHR36934:SF1">
    <property type="entry name" value="THIOESTERASE DOMAIN-CONTAINING PROTEIN"/>
    <property type="match status" value="1"/>
</dbReference>
<evidence type="ECO:0000313" key="6">
    <source>
        <dbReference type="Proteomes" id="UP000726105"/>
    </source>
</evidence>
<gene>
    <name evidence="2" type="ORF">IPF40_06290</name>
    <name evidence="3" type="ORF">IPI13_07525</name>
    <name evidence="4" type="ORF">IPP00_16120</name>
</gene>
<organism evidence="3 6">
    <name type="scientific">Candidatus Phosphoribacter hodrii</name>
    <dbReference type="NCBI Taxonomy" id="2953743"/>
    <lineage>
        <taxon>Bacteria</taxon>
        <taxon>Bacillati</taxon>
        <taxon>Actinomycetota</taxon>
        <taxon>Actinomycetes</taxon>
        <taxon>Micrococcales</taxon>
        <taxon>Dermatophilaceae</taxon>
        <taxon>Candidatus Phosphoribacter</taxon>
    </lineage>
</organism>
<dbReference type="Proteomes" id="UP000886632">
    <property type="component" value="Unassembled WGS sequence"/>
</dbReference>
<name>A0A935IJ05_9MICO</name>
<accession>A0A935IJ05</accession>
<dbReference type="InterPro" id="IPR029069">
    <property type="entry name" value="HotDog_dom_sf"/>
</dbReference>
<reference evidence="5 6" key="1">
    <citation type="submission" date="2020-10" db="EMBL/GenBank/DDBJ databases">
        <title>Connecting structure to function with the recovery of over 1000 high-quality activated sludge metagenome-assembled genomes encoding full-length rRNA genes using long-read sequencing.</title>
        <authorList>
            <person name="Singleton C.M."/>
            <person name="Petriglieri F."/>
            <person name="Kristensen J.M."/>
            <person name="Kirkegaard R.H."/>
            <person name="Michaelsen T.Y."/>
            <person name="Andersen M.H."/>
            <person name="Karst S.M."/>
            <person name="Dueholm M.S."/>
            <person name="Nielsen P.H."/>
            <person name="Albertsen M."/>
        </authorList>
    </citation>
    <scope>NUCLEOTIDE SEQUENCE [LARGE SCALE GENOMIC DNA]</scope>
    <source>
        <strain evidence="2">AalE_18-Q3-R2-46_BAT3C.188</strain>
        <strain evidence="3">Ega_18-Q3-R5-49_MAXAC.001</strain>
        <strain evidence="4">Ribe_18-Q3-R11-54_MAXAC.001</strain>
    </source>
</reference>
<dbReference type="InterPro" id="IPR054485">
    <property type="entry name" value="FlK-like_dom"/>
</dbReference>
<dbReference type="AlphaFoldDB" id="A0A935IJ05"/>
<protein>
    <submittedName>
        <fullName evidence="3">Thioesterase</fullName>
    </submittedName>
</protein>
<dbReference type="EMBL" id="JADKGK010000026">
    <property type="protein sequence ID" value="MBL0005426.1"/>
    <property type="molecule type" value="Genomic_DNA"/>
</dbReference>
<sequence length="129" mass="13906">MAASTFEHRVTTADTAAVLGSGDLPVLATPRLINWFERATFATAQTVVEAPQTTVGTVVRIEHLKASTVGAVITVSCSTPISDGRRLIFHVRALDEDGAEIAVGEMHRRVVDSDRFMARFTEATPRPAD</sequence>
<proteinExistence type="predicted"/>
<dbReference type="EMBL" id="JADJIB010000002">
    <property type="protein sequence ID" value="MBK7273015.1"/>
    <property type="molecule type" value="Genomic_DNA"/>
</dbReference>
<dbReference type="Proteomes" id="UP000718281">
    <property type="component" value="Unassembled WGS sequence"/>
</dbReference>
<evidence type="ECO:0000259" key="1">
    <source>
        <dbReference type="Pfam" id="PF22636"/>
    </source>
</evidence>
<evidence type="ECO:0000313" key="3">
    <source>
        <dbReference type="EMBL" id="MBK7273015.1"/>
    </source>
</evidence>
<dbReference type="Pfam" id="PF22636">
    <property type="entry name" value="FlK"/>
    <property type="match status" value="1"/>
</dbReference>
<dbReference type="EMBL" id="JADIXZ010000004">
    <property type="protein sequence ID" value="MBK6300665.1"/>
    <property type="molecule type" value="Genomic_DNA"/>
</dbReference>